<evidence type="ECO:0008006" key="4">
    <source>
        <dbReference type="Google" id="ProtNLM"/>
    </source>
</evidence>
<name>A0A6B3R0H2_9FLAO</name>
<dbReference type="EMBL" id="JAAIKD010000002">
    <property type="protein sequence ID" value="NEV93518.1"/>
    <property type="molecule type" value="Genomic_DNA"/>
</dbReference>
<accession>A0A6B3R0H2</accession>
<proteinExistence type="predicted"/>
<dbReference type="AlphaFoldDB" id="A0A6B3R0H2"/>
<evidence type="ECO:0000256" key="1">
    <source>
        <dbReference type="SAM" id="Phobius"/>
    </source>
</evidence>
<keyword evidence="1" id="KW-0472">Membrane</keyword>
<keyword evidence="3" id="KW-1185">Reference proteome</keyword>
<dbReference type="Proteomes" id="UP000478505">
    <property type="component" value="Unassembled WGS sequence"/>
</dbReference>
<evidence type="ECO:0000313" key="2">
    <source>
        <dbReference type="EMBL" id="NEV93518.1"/>
    </source>
</evidence>
<organism evidence="2 3">
    <name type="scientific">Psychroflexus aurantiacus</name>
    <dbReference type="NCBI Taxonomy" id="2709310"/>
    <lineage>
        <taxon>Bacteria</taxon>
        <taxon>Pseudomonadati</taxon>
        <taxon>Bacteroidota</taxon>
        <taxon>Flavobacteriia</taxon>
        <taxon>Flavobacteriales</taxon>
        <taxon>Flavobacteriaceae</taxon>
        <taxon>Psychroflexus</taxon>
    </lineage>
</organism>
<keyword evidence="1" id="KW-1133">Transmembrane helix</keyword>
<keyword evidence="1" id="KW-0812">Transmembrane</keyword>
<comment type="caution">
    <text evidence="2">The sequence shown here is derived from an EMBL/GenBank/DDBJ whole genome shotgun (WGS) entry which is preliminary data.</text>
</comment>
<reference evidence="2 3" key="1">
    <citation type="submission" date="2020-02" db="EMBL/GenBank/DDBJ databases">
        <title>Flavobacteriaceae Psychroflexus bacterium YR1-1, complete genome.</title>
        <authorList>
            <person name="Li Y."/>
            <person name="Wu S."/>
        </authorList>
    </citation>
    <scope>NUCLEOTIDE SEQUENCE [LARGE SCALE GENOMIC DNA]</scope>
    <source>
        <strain evidence="2 3">YR1-1</strain>
    </source>
</reference>
<sequence length="241" mass="28560">MLNLIGIGFIWASSQLQPGDSLENRPKVVEFDKSIIGSYQADDDYDYFKYTEEESAWTKLQNWLNLQWSKFLDWVFSGVSEGNFWNYLALTLKILLILGLGVLIFWLFNKYYVVRQKSPPADQSQINLSEEERLIQKKDLSTLIEDAESEGDYRLASRYLFLNILKYLKTHHFIDYQFQKTNADYKSEITQQDIKSEFTFASRFYEFVWYGDFKLEVSDFKSAKTRFENLIDKIQKTRVHG</sequence>
<protein>
    <recommendedName>
        <fullName evidence="4">DUF4129 domain-containing protein</fullName>
    </recommendedName>
</protein>
<evidence type="ECO:0000313" key="3">
    <source>
        <dbReference type="Proteomes" id="UP000478505"/>
    </source>
</evidence>
<gene>
    <name evidence="2" type="ORF">G3567_05050</name>
</gene>
<feature type="transmembrane region" description="Helical" evidence="1">
    <location>
        <begin position="84"/>
        <end position="108"/>
    </location>
</feature>